<accession>A0ABU9ECH1</accession>
<evidence type="ECO:0000313" key="2">
    <source>
        <dbReference type="Proteomes" id="UP001484239"/>
    </source>
</evidence>
<proteinExistence type="predicted"/>
<organism evidence="1 2">
    <name type="scientific">Gaopeijia maritima</name>
    <dbReference type="NCBI Taxonomy" id="3119007"/>
    <lineage>
        <taxon>Bacteria</taxon>
        <taxon>Pseudomonadati</taxon>
        <taxon>Gemmatimonadota</taxon>
        <taxon>Longimicrobiia</taxon>
        <taxon>Gaopeijiales</taxon>
        <taxon>Gaopeijiaceae</taxon>
        <taxon>Gaopeijia</taxon>
    </lineage>
</organism>
<gene>
    <name evidence="1" type="ORF">WI372_11675</name>
</gene>
<keyword evidence="2" id="KW-1185">Reference proteome</keyword>
<dbReference type="Proteomes" id="UP001484239">
    <property type="component" value="Unassembled WGS sequence"/>
</dbReference>
<reference evidence="1 2" key="1">
    <citation type="submission" date="2024-02" db="EMBL/GenBank/DDBJ databases">
        <title>A novel Gemmatimonadota bacterium.</title>
        <authorList>
            <person name="Du Z.-J."/>
            <person name="Ye Y.-Q."/>
        </authorList>
    </citation>
    <scope>NUCLEOTIDE SEQUENCE [LARGE SCALE GENOMIC DNA]</scope>
    <source>
        <strain evidence="1 2">DH-20</strain>
    </source>
</reference>
<dbReference type="SUPFAM" id="SSF56059">
    <property type="entry name" value="Glutathione synthetase ATP-binding domain-like"/>
    <property type="match status" value="1"/>
</dbReference>
<dbReference type="RefSeq" id="WP_405287055.1">
    <property type="nucleotide sequence ID" value="NZ_JBBHLI010000006.1"/>
</dbReference>
<comment type="caution">
    <text evidence="1">The sequence shown here is derived from an EMBL/GenBank/DDBJ whole genome shotgun (WGS) entry which is preliminary data.</text>
</comment>
<protein>
    <recommendedName>
        <fullName evidence="3">ATP-grasp domain-containing protein</fullName>
    </recommendedName>
</protein>
<name>A0ABU9ECH1_9BACT</name>
<evidence type="ECO:0000313" key="1">
    <source>
        <dbReference type="EMBL" id="MEK9501640.1"/>
    </source>
</evidence>
<dbReference type="EMBL" id="JBBHLI010000006">
    <property type="protein sequence ID" value="MEK9501640.1"/>
    <property type="molecule type" value="Genomic_DNA"/>
</dbReference>
<sequence length="435" mass="49277">MADVTRRIGLSLGADICWPIAFTEILKRLDLAVPVGGDTVRFEVERMTIDPFDLREPKRYDVVVDRLTHWYHTRREWIKKAVLMDDVYVFNNPWTVQSVEKLSAYAGMIRLGFPIPKTWLVPPHAYEPSDDLDYTLRTYARHFDLGAIGSELGYPMYMKPYDGGGWRAVSRIHDEPALRATYDDSGKLVMTLQESIEPHDHFVRCIGLGPQTRLVRYDAGAPHHDRYTDSSPDDYLSADDRAVIEGTTLIINAFFGWDFNSCELLHRSGGERGGADGGGGAGAGGGGADAWVPIDFANPCPDSQVTSIHYHFPWVIEANLRWALFAAATGRRVKRVDWDSFIARVEPGMTLRERIDALLPLVHERFDTAAFEDFCGEHLSHLHEVTHGWFGTDAARDAVRQKVVAVFPEHEVDEFTDLFFSRLQQWRDRNPVEGE</sequence>
<evidence type="ECO:0008006" key="3">
    <source>
        <dbReference type="Google" id="ProtNLM"/>
    </source>
</evidence>